<dbReference type="GO" id="GO:0003987">
    <property type="term" value="F:acetate-CoA ligase activity"/>
    <property type="evidence" value="ECO:0007669"/>
    <property type="project" value="UniProtKB-EC"/>
</dbReference>
<dbReference type="Proteomes" id="UP000759131">
    <property type="component" value="Unassembled WGS sequence"/>
</dbReference>
<evidence type="ECO:0000313" key="10">
    <source>
        <dbReference type="Proteomes" id="UP000759131"/>
    </source>
</evidence>
<dbReference type="Pfam" id="PF00069">
    <property type="entry name" value="Pkinase"/>
    <property type="match status" value="1"/>
</dbReference>
<sequence>MKMIMSDNMHTIDDYRRLYDKSITNKTDFWRRMADTFDWHTIAGHSPRFGHNFDTSSAPIDVHFMSGSQTNVCHNLIDRNIALGFGSRIAYHWVGHEFELNMSLTYSQLRDQVCRFANVLKGLGLKKGDTIINYTPDLIQTVISMLAAIRLGVVYANTVFMTPFLATNCLILKHVISLRNQQFPGYSAQCLAQRMLDLKCKVLTTSDVYYSYKRFNDLKQHSDQAIRICRQKYNPFNSFIAVCLKFNHEIKARIFIKYLSDGNYGPNISDYNSDLDPRLDHWWHDLIENADTECPPVWVDSEDPLFGSTGKQKAIVHSSGGFMVMSALVFKHAFNYADGDVVYCSGCLGWITGQFSHVFGSLANAATVVLSEGSQTYPTPGRWWRIIDEYKVNIFYVNPTDIRNLRSFGDQYPNDYPMADLKVIGVVGETIDGETWKWLYEVVGRQRCPIVNTYFQSETGCPIIFPIPGVIPIKVGSVSLPFFGVQLVIIDENGHELEGEGNGTLLIKTAFPSIARTLYGDYNLYEKTSFHKYPNYYFTGDGAYRDKDGYISITGRVDDMINKYSLLISPSEVESAVMACDEVSEVAAVPTPDPITGSHICCFITLKPNVICDRIVDIVKQKVNERIGVVAIPQYVYCVRALPKNKSGKIMRKLLTKMAINDNNLGDLSTLIDPSIIDEIKAICDFYPKKQFQLSFQDFFTTTITQHIHSTKSLTHTFVMPILISGSTVSSRSRKIHVLDPNSNTRLVSASEGDSMIMHCYPTPAPNPTTLQIPNPKKLNTKPKPRPEKTTAIRPDRAIRTARRRLALNTHSGGSEGKTLWKRCRKFGAKAKRVVRSLRTRFGTERADYKPPLRRVGVKRRLDHHFDDQISISESKRSKAEYCPPIVQCLSVALSAGKRIHELVDDSRELRVENPRTLAFLYLNAIPAQHWCPLELESIFTNSVHLLAIINSFRPEVNQHFRRKSRQMWRKPAAGVDPIDHLWTNVETAIKDWRVDHIDDLLVRLKTTRGYKSEYNSIIKHSSPLLFANGLHLSSHLGTGSNGLVVSALHNGKPVAVKFCRNLLQSIDKELKSLMAWNHSNVLSAHPIIYPESGANRVIVMSAAESSLQPYTTESVVRRLDAQWVLTVFQDIVRGVQYIHSKGFAHLDLKPENVLLLRCETSGGLVAKIADFGAIKTAVDDQTGQPMPMTAEYGNEWYESPEATNQVFVYDIRCCDVFAIGLIGRQLLRPIPGVDASDRTRVLDQLLNLDFYLRPSLDAILDDPLLKASYRRPKHLDDYQTPTSVVEIQESVISPSLYYSCPTLEYLSCESAPEDNRLIGSYCESQAMVSLIGDQPSLVERSPPPKGYHLFGPQFSTSE</sequence>
<dbReference type="InterPro" id="IPR008271">
    <property type="entry name" value="Ser/Thr_kinase_AS"/>
</dbReference>
<evidence type="ECO:0000256" key="4">
    <source>
        <dbReference type="ARBA" id="ARBA00022741"/>
    </source>
</evidence>
<dbReference type="InterPro" id="IPR000719">
    <property type="entry name" value="Prot_kinase_dom"/>
</dbReference>
<dbReference type="GO" id="GO:0006085">
    <property type="term" value="P:acetyl-CoA biosynthetic process"/>
    <property type="evidence" value="ECO:0007669"/>
    <property type="project" value="TreeGrafter"/>
</dbReference>
<accession>A0A7R9PW26</accession>
<gene>
    <name evidence="9" type="ORF">OSB1V03_LOCUS3304</name>
</gene>
<feature type="domain" description="Protein kinase" evidence="8">
    <location>
        <begin position="1031"/>
        <end position="1284"/>
    </location>
</feature>
<dbReference type="Pfam" id="PF13193">
    <property type="entry name" value="AMP-binding_C"/>
    <property type="match status" value="1"/>
</dbReference>
<dbReference type="OrthoDB" id="1706066at2759"/>
<keyword evidence="10" id="KW-1185">Reference proteome</keyword>
<dbReference type="EMBL" id="CAJPIZ010001314">
    <property type="protein sequence ID" value="CAG2103271.1"/>
    <property type="molecule type" value="Genomic_DNA"/>
</dbReference>
<keyword evidence="3" id="KW-0436">Ligase</keyword>
<dbReference type="InterPro" id="IPR045851">
    <property type="entry name" value="AMP-bd_C_sf"/>
</dbReference>
<dbReference type="GO" id="GO:0004672">
    <property type="term" value="F:protein kinase activity"/>
    <property type="evidence" value="ECO:0007669"/>
    <property type="project" value="InterPro"/>
</dbReference>
<dbReference type="InterPro" id="IPR000873">
    <property type="entry name" value="AMP-dep_synth/lig_dom"/>
</dbReference>
<feature type="binding site" evidence="6">
    <location>
        <position position="1058"/>
    </location>
    <ligand>
        <name>ATP</name>
        <dbReference type="ChEBI" id="CHEBI:30616"/>
    </ligand>
</feature>
<organism evidence="9">
    <name type="scientific">Medioppia subpectinata</name>
    <dbReference type="NCBI Taxonomy" id="1979941"/>
    <lineage>
        <taxon>Eukaryota</taxon>
        <taxon>Metazoa</taxon>
        <taxon>Ecdysozoa</taxon>
        <taxon>Arthropoda</taxon>
        <taxon>Chelicerata</taxon>
        <taxon>Arachnida</taxon>
        <taxon>Acari</taxon>
        <taxon>Acariformes</taxon>
        <taxon>Sarcoptiformes</taxon>
        <taxon>Oribatida</taxon>
        <taxon>Brachypylina</taxon>
        <taxon>Oppioidea</taxon>
        <taxon>Oppiidae</taxon>
        <taxon>Medioppia</taxon>
    </lineage>
</organism>
<name>A0A7R9PW26_9ACAR</name>
<dbReference type="InterPro" id="IPR017441">
    <property type="entry name" value="Protein_kinase_ATP_BS"/>
</dbReference>
<evidence type="ECO:0000313" key="9">
    <source>
        <dbReference type="EMBL" id="CAD7622841.1"/>
    </source>
</evidence>
<dbReference type="Pfam" id="PF00501">
    <property type="entry name" value="AMP-binding"/>
    <property type="match status" value="1"/>
</dbReference>
<dbReference type="EC" id="6.2.1.1" evidence="2"/>
<evidence type="ECO:0000256" key="3">
    <source>
        <dbReference type="ARBA" id="ARBA00022598"/>
    </source>
</evidence>
<evidence type="ECO:0000256" key="5">
    <source>
        <dbReference type="ARBA" id="ARBA00022840"/>
    </source>
</evidence>
<dbReference type="SMART" id="SM00220">
    <property type="entry name" value="S_TKc"/>
    <property type="match status" value="1"/>
</dbReference>
<proteinExistence type="inferred from homology"/>
<dbReference type="InterPro" id="IPR025110">
    <property type="entry name" value="AMP-bd_C"/>
</dbReference>
<dbReference type="PROSITE" id="PS50011">
    <property type="entry name" value="PROTEIN_KINASE_DOM"/>
    <property type="match status" value="1"/>
</dbReference>
<dbReference type="PROSITE" id="PS00108">
    <property type="entry name" value="PROTEIN_KINASE_ST"/>
    <property type="match status" value="1"/>
</dbReference>
<evidence type="ECO:0000256" key="7">
    <source>
        <dbReference type="SAM" id="MobiDB-lite"/>
    </source>
</evidence>
<keyword evidence="4 6" id="KW-0547">Nucleotide-binding</keyword>
<dbReference type="Gene3D" id="3.40.50.12780">
    <property type="entry name" value="N-terminal domain of ligase-like"/>
    <property type="match status" value="1"/>
</dbReference>
<dbReference type="InterPro" id="IPR011009">
    <property type="entry name" value="Kinase-like_dom_sf"/>
</dbReference>
<dbReference type="SUPFAM" id="SSF56112">
    <property type="entry name" value="Protein kinase-like (PK-like)"/>
    <property type="match status" value="1"/>
</dbReference>
<dbReference type="SUPFAM" id="SSF56801">
    <property type="entry name" value="Acetyl-CoA synthetase-like"/>
    <property type="match status" value="1"/>
</dbReference>
<dbReference type="CDD" id="cd00180">
    <property type="entry name" value="PKc"/>
    <property type="match status" value="1"/>
</dbReference>
<dbReference type="InterPro" id="IPR032387">
    <property type="entry name" value="ACAS_N"/>
</dbReference>
<dbReference type="PROSITE" id="PS00107">
    <property type="entry name" value="PROTEIN_KINASE_ATP"/>
    <property type="match status" value="1"/>
</dbReference>
<protein>
    <recommendedName>
        <fullName evidence="2">acetate--CoA ligase</fullName>
        <ecNumber evidence="2">6.2.1.1</ecNumber>
    </recommendedName>
</protein>
<dbReference type="InterPro" id="IPR042099">
    <property type="entry name" value="ANL_N_sf"/>
</dbReference>
<evidence type="ECO:0000256" key="2">
    <source>
        <dbReference type="ARBA" id="ARBA00013275"/>
    </source>
</evidence>
<dbReference type="EMBL" id="OC855889">
    <property type="protein sequence ID" value="CAD7622841.1"/>
    <property type="molecule type" value="Genomic_DNA"/>
</dbReference>
<dbReference type="GO" id="GO:0005524">
    <property type="term" value="F:ATP binding"/>
    <property type="evidence" value="ECO:0007669"/>
    <property type="project" value="UniProtKB-UniRule"/>
</dbReference>
<evidence type="ECO:0000256" key="6">
    <source>
        <dbReference type="PROSITE-ProRule" id="PRU10141"/>
    </source>
</evidence>
<feature type="region of interest" description="Disordered" evidence="7">
    <location>
        <begin position="765"/>
        <end position="790"/>
    </location>
</feature>
<dbReference type="PANTHER" id="PTHR24095:SF244">
    <property type="entry name" value="ACETYL-COENZYME A SYNTHETASE"/>
    <property type="match status" value="1"/>
</dbReference>
<evidence type="ECO:0000256" key="1">
    <source>
        <dbReference type="ARBA" id="ARBA00006432"/>
    </source>
</evidence>
<dbReference type="Gene3D" id="3.30.300.30">
    <property type="match status" value="1"/>
</dbReference>
<dbReference type="Pfam" id="PF16177">
    <property type="entry name" value="ACAS_N"/>
    <property type="match status" value="1"/>
</dbReference>
<keyword evidence="5 6" id="KW-0067">ATP-binding</keyword>
<dbReference type="Gene3D" id="1.10.510.10">
    <property type="entry name" value="Transferase(Phosphotransferase) domain 1"/>
    <property type="match status" value="1"/>
</dbReference>
<evidence type="ECO:0000259" key="8">
    <source>
        <dbReference type="PROSITE" id="PS50011"/>
    </source>
</evidence>
<comment type="similarity">
    <text evidence="1">Belongs to the ATP-dependent AMP-binding enzyme family.</text>
</comment>
<dbReference type="PANTHER" id="PTHR24095">
    <property type="entry name" value="ACETYL-COENZYME A SYNTHETASE"/>
    <property type="match status" value="1"/>
</dbReference>
<reference evidence="9" key="1">
    <citation type="submission" date="2020-11" db="EMBL/GenBank/DDBJ databases">
        <authorList>
            <person name="Tran Van P."/>
        </authorList>
    </citation>
    <scope>NUCLEOTIDE SEQUENCE</scope>
</reference>